<dbReference type="Pfam" id="PF00270">
    <property type="entry name" value="DEAD"/>
    <property type="match status" value="1"/>
</dbReference>
<proteinExistence type="inferred from homology"/>
<dbReference type="InterPro" id="IPR011545">
    <property type="entry name" value="DEAD/DEAH_box_helicase_dom"/>
</dbReference>
<accession>A0A327NJB8</accession>
<dbReference type="PANTHER" id="PTHR47959:SF13">
    <property type="entry name" value="ATP-DEPENDENT RNA HELICASE RHLE"/>
    <property type="match status" value="1"/>
</dbReference>
<feature type="domain" description="DEAD-box RNA helicase Q" evidence="10">
    <location>
        <begin position="13"/>
        <end position="41"/>
    </location>
</feature>
<dbReference type="AlphaFoldDB" id="A0A327NJB8"/>
<dbReference type="GO" id="GO:0005524">
    <property type="term" value="F:ATP binding"/>
    <property type="evidence" value="ECO:0007669"/>
    <property type="project" value="UniProtKB-KW"/>
</dbReference>
<dbReference type="GO" id="GO:0003724">
    <property type="term" value="F:RNA helicase activity"/>
    <property type="evidence" value="ECO:0007669"/>
    <property type="project" value="InterPro"/>
</dbReference>
<evidence type="ECO:0000256" key="7">
    <source>
        <dbReference type="RuleBase" id="RU000492"/>
    </source>
</evidence>
<feature type="domain" description="Helicase ATP-binding" evidence="8">
    <location>
        <begin position="44"/>
        <end position="219"/>
    </location>
</feature>
<evidence type="ECO:0000259" key="10">
    <source>
        <dbReference type="PROSITE" id="PS51195"/>
    </source>
</evidence>
<dbReference type="InterPro" id="IPR050079">
    <property type="entry name" value="DEAD_box_RNA_helicase"/>
</dbReference>
<evidence type="ECO:0000256" key="5">
    <source>
        <dbReference type="ARBA" id="ARBA00038437"/>
    </source>
</evidence>
<dbReference type="InterPro" id="IPR014014">
    <property type="entry name" value="RNA_helicase_DEAD_Q_motif"/>
</dbReference>
<comment type="similarity">
    <text evidence="5 7">Belongs to the DEAD box helicase family.</text>
</comment>
<sequence length="392" mass="43355">MVDPLNEAEKNNVTFSSLGLSEPLVKAATEQLYTRPYPIQRDAIPSILRGKDILGIAKTGSGKTASFVLPILELFHRTKETSGRYASVLVLVPTRELAGQVADVFQTLGAHLFPKVKTVAVYGGVAINPQMRAVYGADIIVATPGRLLDLISQNALRLSDVEILVLDEADKMLELGFADEMSKLFTLLPKKRQTILFSATLGDAIQDINATLLRTPIKIEVAEEETNLDLIEQLAYKVDAERKGPLLRYLIKTEKMKQVLVFVSSTRTADNLVVKLTKNGIQAAAIHGQKGQNIRTEVLQKFKAGQLTVMVATDLLARGIDIQLLPYVINFDLPRSPKDYVHRIGRTGRAEAKGKAYSLITPDDEHHFKIIQKKMGKRVEQVDTTEVDLKGY</sequence>
<dbReference type="InterPro" id="IPR014001">
    <property type="entry name" value="Helicase_ATP-bd"/>
</dbReference>
<keyword evidence="4 7" id="KW-0067">ATP-binding</keyword>
<dbReference type="PROSITE" id="PS51195">
    <property type="entry name" value="Q_MOTIF"/>
    <property type="match status" value="1"/>
</dbReference>
<feature type="short sequence motif" description="Q motif" evidence="6">
    <location>
        <begin position="13"/>
        <end position="41"/>
    </location>
</feature>
<dbReference type="PROSITE" id="PS51192">
    <property type="entry name" value="HELICASE_ATP_BIND_1"/>
    <property type="match status" value="1"/>
</dbReference>
<dbReference type="GO" id="GO:0005829">
    <property type="term" value="C:cytosol"/>
    <property type="evidence" value="ECO:0007669"/>
    <property type="project" value="TreeGrafter"/>
</dbReference>
<dbReference type="Gene3D" id="3.40.50.300">
    <property type="entry name" value="P-loop containing nucleotide triphosphate hydrolases"/>
    <property type="match status" value="2"/>
</dbReference>
<evidence type="ECO:0000313" key="12">
    <source>
        <dbReference type="Proteomes" id="UP000249016"/>
    </source>
</evidence>
<dbReference type="Pfam" id="PF00271">
    <property type="entry name" value="Helicase_C"/>
    <property type="match status" value="1"/>
</dbReference>
<dbReference type="GO" id="GO:0003676">
    <property type="term" value="F:nucleic acid binding"/>
    <property type="evidence" value="ECO:0007669"/>
    <property type="project" value="InterPro"/>
</dbReference>
<dbReference type="OrthoDB" id="974172at2"/>
<evidence type="ECO:0000256" key="1">
    <source>
        <dbReference type="ARBA" id="ARBA00022741"/>
    </source>
</evidence>
<protein>
    <submittedName>
        <fullName evidence="11">ATP-dependent helicase</fullName>
    </submittedName>
</protein>
<dbReference type="InterPro" id="IPR027417">
    <property type="entry name" value="P-loop_NTPase"/>
</dbReference>
<dbReference type="SUPFAM" id="SSF52540">
    <property type="entry name" value="P-loop containing nucleoside triphosphate hydrolases"/>
    <property type="match status" value="1"/>
</dbReference>
<dbReference type="GO" id="GO:0016787">
    <property type="term" value="F:hydrolase activity"/>
    <property type="evidence" value="ECO:0007669"/>
    <property type="project" value="UniProtKB-KW"/>
</dbReference>
<keyword evidence="2 7" id="KW-0378">Hydrolase</keyword>
<evidence type="ECO:0000313" key="11">
    <source>
        <dbReference type="EMBL" id="RAI74925.1"/>
    </source>
</evidence>
<dbReference type="CDD" id="cd18787">
    <property type="entry name" value="SF2_C_DEAD"/>
    <property type="match status" value="1"/>
</dbReference>
<dbReference type="SMART" id="SM00487">
    <property type="entry name" value="DEXDc"/>
    <property type="match status" value="1"/>
</dbReference>
<dbReference type="Proteomes" id="UP000249016">
    <property type="component" value="Unassembled WGS sequence"/>
</dbReference>
<dbReference type="InterPro" id="IPR001650">
    <property type="entry name" value="Helicase_C-like"/>
</dbReference>
<dbReference type="RefSeq" id="WP_111342686.1">
    <property type="nucleotide sequence ID" value="NZ_QLII01000001.1"/>
</dbReference>
<evidence type="ECO:0000256" key="2">
    <source>
        <dbReference type="ARBA" id="ARBA00022801"/>
    </source>
</evidence>
<dbReference type="PROSITE" id="PS51194">
    <property type="entry name" value="HELICASE_CTER"/>
    <property type="match status" value="1"/>
</dbReference>
<keyword evidence="12" id="KW-1185">Reference proteome</keyword>
<gene>
    <name evidence="11" type="ORF">HMF3257_13045</name>
</gene>
<evidence type="ECO:0000256" key="3">
    <source>
        <dbReference type="ARBA" id="ARBA00022806"/>
    </source>
</evidence>
<dbReference type="InterPro" id="IPR044742">
    <property type="entry name" value="DEAD/DEAH_RhlB"/>
</dbReference>
<feature type="domain" description="Helicase C-terminal" evidence="9">
    <location>
        <begin position="245"/>
        <end position="390"/>
    </location>
</feature>
<keyword evidence="3 7" id="KW-0347">Helicase</keyword>
<dbReference type="InterPro" id="IPR000629">
    <property type="entry name" value="RNA-helicase_DEAD-box_CS"/>
</dbReference>
<evidence type="ECO:0000259" key="8">
    <source>
        <dbReference type="PROSITE" id="PS51192"/>
    </source>
</evidence>
<dbReference type="CDD" id="cd00268">
    <property type="entry name" value="DEADc"/>
    <property type="match status" value="1"/>
</dbReference>
<dbReference type="PROSITE" id="PS00039">
    <property type="entry name" value="DEAD_ATP_HELICASE"/>
    <property type="match status" value="1"/>
</dbReference>
<evidence type="ECO:0000256" key="4">
    <source>
        <dbReference type="ARBA" id="ARBA00022840"/>
    </source>
</evidence>
<comment type="caution">
    <text evidence="11">The sequence shown here is derived from an EMBL/GenBank/DDBJ whole genome shotgun (WGS) entry which is preliminary data.</text>
</comment>
<organism evidence="11 12">
    <name type="scientific">Spirosoma telluris</name>
    <dbReference type="NCBI Taxonomy" id="2183553"/>
    <lineage>
        <taxon>Bacteria</taxon>
        <taxon>Pseudomonadati</taxon>
        <taxon>Bacteroidota</taxon>
        <taxon>Cytophagia</taxon>
        <taxon>Cytophagales</taxon>
        <taxon>Cytophagaceae</taxon>
        <taxon>Spirosoma</taxon>
    </lineage>
</organism>
<name>A0A327NJB8_9BACT</name>
<keyword evidence="1 7" id="KW-0547">Nucleotide-binding</keyword>
<dbReference type="EMBL" id="QLII01000001">
    <property type="protein sequence ID" value="RAI74925.1"/>
    <property type="molecule type" value="Genomic_DNA"/>
</dbReference>
<evidence type="ECO:0000259" key="9">
    <source>
        <dbReference type="PROSITE" id="PS51194"/>
    </source>
</evidence>
<evidence type="ECO:0000256" key="6">
    <source>
        <dbReference type="PROSITE-ProRule" id="PRU00552"/>
    </source>
</evidence>
<reference evidence="11 12" key="1">
    <citation type="submission" date="2018-06" db="EMBL/GenBank/DDBJ databases">
        <title>Spirosoma sp. HMF3257 Genome sequencing and assembly.</title>
        <authorList>
            <person name="Kang H."/>
            <person name="Cha I."/>
            <person name="Kim H."/>
            <person name="Kang J."/>
            <person name="Joh K."/>
        </authorList>
    </citation>
    <scope>NUCLEOTIDE SEQUENCE [LARGE SCALE GENOMIC DNA]</scope>
    <source>
        <strain evidence="11 12">HMF3257</strain>
    </source>
</reference>
<dbReference type="PANTHER" id="PTHR47959">
    <property type="entry name" value="ATP-DEPENDENT RNA HELICASE RHLE-RELATED"/>
    <property type="match status" value="1"/>
</dbReference>
<dbReference type="SMART" id="SM00490">
    <property type="entry name" value="HELICc"/>
    <property type="match status" value="1"/>
</dbReference>